<dbReference type="Proteomes" id="UP000814140">
    <property type="component" value="Unassembled WGS sequence"/>
</dbReference>
<evidence type="ECO:0000313" key="1">
    <source>
        <dbReference type="EMBL" id="KAI0067008.1"/>
    </source>
</evidence>
<reference evidence="1" key="1">
    <citation type="submission" date="2021-03" db="EMBL/GenBank/DDBJ databases">
        <authorList>
            <consortium name="DOE Joint Genome Institute"/>
            <person name="Ahrendt S."/>
            <person name="Looney B.P."/>
            <person name="Miyauchi S."/>
            <person name="Morin E."/>
            <person name="Drula E."/>
            <person name="Courty P.E."/>
            <person name="Chicoki N."/>
            <person name="Fauchery L."/>
            <person name="Kohler A."/>
            <person name="Kuo A."/>
            <person name="Labutti K."/>
            <person name="Pangilinan J."/>
            <person name="Lipzen A."/>
            <person name="Riley R."/>
            <person name="Andreopoulos W."/>
            <person name="He G."/>
            <person name="Johnson J."/>
            <person name="Barry K.W."/>
            <person name="Grigoriev I.V."/>
            <person name="Nagy L."/>
            <person name="Hibbett D."/>
            <person name="Henrissat B."/>
            <person name="Matheny P.B."/>
            <person name="Labbe J."/>
            <person name="Martin F."/>
        </authorList>
    </citation>
    <scope>NUCLEOTIDE SEQUENCE</scope>
    <source>
        <strain evidence="1">HHB10654</strain>
    </source>
</reference>
<gene>
    <name evidence="1" type="ORF">BV25DRAFT_1795970</name>
</gene>
<dbReference type="EMBL" id="MU277191">
    <property type="protein sequence ID" value="KAI0067008.1"/>
    <property type="molecule type" value="Genomic_DNA"/>
</dbReference>
<evidence type="ECO:0000313" key="2">
    <source>
        <dbReference type="Proteomes" id="UP000814140"/>
    </source>
</evidence>
<sequence>MSEAIPLSPLETKIRTHALLVSIGFLIFLPLGTLTARYLRTYTNRWWFGHSTINFVISAPLIFAGWALGHQATTESLIGHFNDRHKQIGLALLVLYLFQLTLGAFIHFIRIPFLFVGHRPPQNYFHAILGLAILALAAYEVHYGYTTEWPTITGNVHPVPESAKHAWLALIIVSTGFDVPYMTYVNDSMDRYSGRYMGWGSCFCVASISRRAKDGC</sequence>
<accession>A0ACB8TEY8</accession>
<comment type="caution">
    <text evidence="1">The sequence shown here is derived from an EMBL/GenBank/DDBJ whole genome shotgun (WGS) entry which is preliminary data.</text>
</comment>
<reference evidence="1" key="2">
    <citation type="journal article" date="2022" name="New Phytol.">
        <title>Evolutionary transition to the ectomycorrhizal habit in the genomes of a hyperdiverse lineage of mushroom-forming fungi.</title>
        <authorList>
            <person name="Looney B."/>
            <person name="Miyauchi S."/>
            <person name="Morin E."/>
            <person name="Drula E."/>
            <person name="Courty P.E."/>
            <person name="Kohler A."/>
            <person name="Kuo A."/>
            <person name="LaButti K."/>
            <person name="Pangilinan J."/>
            <person name="Lipzen A."/>
            <person name="Riley R."/>
            <person name="Andreopoulos W."/>
            <person name="He G."/>
            <person name="Johnson J."/>
            <person name="Nolan M."/>
            <person name="Tritt A."/>
            <person name="Barry K.W."/>
            <person name="Grigoriev I.V."/>
            <person name="Nagy L.G."/>
            <person name="Hibbett D."/>
            <person name="Henrissat B."/>
            <person name="Matheny P.B."/>
            <person name="Labbe J."/>
            <person name="Martin F.M."/>
        </authorList>
    </citation>
    <scope>NUCLEOTIDE SEQUENCE</scope>
    <source>
        <strain evidence="1">HHB10654</strain>
    </source>
</reference>
<name>A0ACB8TEY8_9AGAM</name>
<protein>
    <submittedName>
        <fullName evidence="1">Uncharacterized protein</fullName>
    </submittedName>
</protein>
<proteinExistence type="predicted"/>
<organism evidence="1 2">
    <name type="scientific">Artomyces pyxidatus</name>
    <dbReference type="NCBI Taxonomy" id="48021"/>
    <lineage>
        <taxon>Eukaryota</taxon>
        <taxon>Fungi</taxon>
        <taxon>Dikarya</taxon>
        <taxon>Basidiomycota</taxon>
        <taxon>Agaricomycotina</taxon>
        <taxon>Agaricomycetes</taxon>
        <taxon>Russulales</taxon>
        <taxon>Auriscalpiaceae</taxon>
        <taxon>Artomyces</taxon>
    </lineage>
</organism>
<keyword evidence="2" id="KW-1185">Reference proteome</keyword>